<evidence type="ECO:0000259" key="2">
    <source>
        <dbReference type="Pfam" id="PF20243"/>
    </source>
</evidence>
<comment type="caution">
    <text evidence="3">The sequence shown here is derived from an EMBL/GenBank/DDBJ whole genome shotgun (WGS) entry which is preliminary data.</text>
</comment>
<evidence type="ECO:0000256" key="1">
    <source>
        <dbReference type="SAM" id="SignalP"/>
    </source>
</evidence>
<keyword evidence="4" id="KW-1185">Reference proteome</keyword>
<evidence type="ECO:0000313" key="3">
    <source>
        <dbReference type="EMBL" id="MFD0992754.1"/>
    </source>
</evidence>
<keyword evidence="1" id="KW-0732">Signal</keyword>
<dbReference type="EMBL" id="JBHTJR010000030">
    <property type="protein sequence ID" value="MFD0992754.1"/>
    <property type="molecule type" value="Genomic_DNA"/>
</dbReference>
<organism evidence="3 4">
    <name type="scientific">Tenacibaculum geojense</name>
    <dbReference type="NCBI Taxonomy" id="915352"/>
    <lineage>
        <taxon>Bacteria</taxon>
        <taxon>Pseudomonadati</taxon>
        <taxon>Bacteroidota</taxon>
        <taxon>Flavobacteriia</taxon>
        <taxon>Flavobacteriales</taxon>
        <taxon>Flavobacteriaceae</taxon>
        <taxon>Tenacibaculum</taxon>
    </lineage>
</organism>
<name>A0ABW3JQL6_9FLAO</name>
<reference evidence="4" key="1">
    <citation type="journal article" date="2019" name="Int. J. Syst. Evol. Microbiol.">
        <title>The Global Catalogue of Microorganisms (GCM) 10K type strain sequencing project: providing services to taxonomists for standard genome sequencing and annotation.</title>
        <authorList>
            <consortium name="The Broad Institute Genomics Platform"/>
            <consortium name="The Broad Institute Genome Sequencing Center for Infectious Disease"/>
            <person name="Wu L."/>
            <person name="Ma J."/>
        </authorList>
    </citation>
    <scope>NUCLEOTIDE SEQUENCE [LARGE SCALE GENOMIC DNA]</scope>
    <source>
        <strain evidence="4">CCUG 60527</strain>
    </source>
</reference>
<dbReference type="RefSeq" id="WP_386106352.1">
    <property type="nucleotide sequence ID" value="NZ_JBHTJR010000030.1"/>
</dbReference>
<dbReference type="InterPro" id="IPR046863">
    <property type="entry name" value="MbnP-like_dom"/>
</dbReference>
<dbReference type="PROSITE" id="PS51257">
    <property type="entry name" value="PROKAR_LIPOPROTEIN"/>
    <property type="match status" value="1"/>
</dbReference>
<feature type="domain" description="Copper-binding protein MbnP-like" evidence="2">
    <location>
        <begin position="27"/>
        <end position="228"/>
    </location>
</feature>
<feature type="chain" id="PRO_5047265830" evidence="1">
    <location>
        <begin position="19"/>
        <end position="252"/>
    </location>
</feature>
<dbReference type="Pfam" id="PF20243">
    <property type="entry name" value="MbnP"/>
    <property type="match status" value="1"/>
</dbReference>
<accession>A0ABW3JQL6</accession>
<gene>
    <name evidence="3" type="ORF">ACFQ1U_06025</name>
</gene>
<feature type="signal peptide" evidence="1">
    <location>
        <begin position="1"/>
        <end position="18"/>
    </location>
</feature>
<evidence type="ECO:0000313" key="4">
    <source>
        <dbReference type="Proteomes" id="UP001597062"/>
    </source>
</evidence>
<dbReference type="Proteomes" id="UP001597062">
    <property type="component" value="Unassembled WGS sequence"/>
</dbReference>
<protein>
    <submittedName>
        <fullName evidence="3">MbnP family protein</fullName>
    </submittedName>
</protein>
<sequence>MKKFSLLVIALIVLTACSSDEETVPTTSTVNINFTHSWDGTLVTNADFNDLKYTNAHGEQLSIERLRYVLSNIYLTKTSGPSFKIEDYVFVDMSQQQSLSLSKDTILPNGTYNLSFVFGFNNEDNQDGVYLDLNSADFNVPMMLGGGYHYMQFDGKFLDTNDMPVGFNYHAIRAADNSDPDNIFLRDTSFTVTLGEVEVVDNEVNITLDMNIAEWFKNPNEWDLNQLNQMLMPNYAAQLMMSDNGKTAFSLQ</sequence>
<proteinExistence type="predicted"/>